<dbReference type="Proteomes" id="UP000237968">
    <property type="component" value="Unassembled WGS sequence"/>
</dbReference>
<protein>
    <submittedName>
        <fullName evidence="7">Serine/threonine exchanger SteT</fullName>
    </submittedName>
</protein>
<feature type="transmembrane region" description="Helical" evidence="6">
    <location>
        <begin position="319"/>
        <end position="340"/>
    </location>
</feature>
<feature type="transmembrane region" description="Helical" evidence="6">
    <location>
        <begin position="164"/>
        <end position="185"/>
    </location>
</feature>
<dbReference type="OrthoDB" id="127638at2"/>
<evidence type="ECO:0000256" key="3">
    <source>
        <dbReference type="ARBA" id="ARBA00022989"/>
    </source>
</evidence>
<feature type="compositionally biased region" description="Low complexity" evidence="5">
    <location>
        <begin position="1"/>
        <end position="21"/>
    </location>
</feature>
<evidence type="ECO:0000256" key="5">
    <source>
        <dbReference type="SAM" id="MobiDB-lite"/>
    </source>
</evidence>
<dbReference type="InterPro" id="IPR002293">
    <property type="entry name" value="AA/rel_permease1"/>
</dbReference>
<dbReference type="GO" id="GO:0015179">
    <property type="term" value="F:L-amino acid transmembrane transporter activity"/>
    <property type="evidence" value="ECO:0007669"/>
    <property type="project" value="TreeGrafter"/>
</dbReference>
<organism evidence="7 8">
    <name type="scientific">Enhygromyxa salina</name>
    <dbReference type="NCBI Taxonomy" id="215803"/>
    <lineage>
        <taxon>Bacteria</taxon>
        <taxon>Pseudomonadati</taxon>
        <taxon>Myxococcota</taxon>
        <taxon>Polyangia</taxon>
        <taxon>Nannocystales</taxon>
        <taxon>Nannocystaceae</taxon>
        <taxon>Enhygromyxa</taxon>
    </lineage>
</organism>
<evidence type="ECO:0000256" key="6">
    <source>
        <dbReference type="SAM" id="Phobius"/>
    </source>
</evidence>
<keyword evidence="4 6" id="KW-0472">Membrane</keyword>
<dbReference type="Gene3D" id="1.20.1740.10">
    <property type="entry name" value="Amino acid/polyamine transporter I"/>
    <property type="match status" value="1"/>
</dbReference>
<evidence type="ECO:0000256" key="4">
    <source>
        <dbReference type="ARBA" id="ARBA00023136"/>
    </source>
</evidence>
<feature type="transmembrane region" description="Helical" evidence="6">
    <location>
        <begin position="432"/>
        <end position="455"/>
    </location>
</feature>
<dbReference type="AlphaFoldDB" id="A0A2S9YIV3"/>
<keyword evidence="2 6" id="KW-0812">Transmembrane</keyword>
<feature type="transmembrane region" description="Helical" evidence="6">
    <location>
        <begin position="237"/>
        <end position="257"/>
    </location>
</feature>
<feature type="transmembrane region" description="Helical" evidence="6">
    <location>
        <begin position="63"/>
        <end position="88"/>
    </location>
</feature>
<evidence type="ECO:0000313" key="8">
    <source>
        <dbReference type="Proteomes" id="UP000237968"/>
    </source>
</evidence>
<feature type="transmembrane region" description="Helical" evidence="6">
    <location>
        <begin position="461"/>
        <end position="478"/>
    </location>
</feature>
<dbReference type="RefSeq" id="WP_106389920.1">
    <property type="nucleotide sequence ID" value="NZ_PVNK01000022.1"/>
</dbReference>
<evidence type="ECO:0000313" key="7">
    <source>
        <dbReference type="EMBL" id="PRQ05029.1"/>
    </source>
</evidence>
<keyword evidence="3 6" id="KW-1133">Transmembrane helix</keyword>
<feature type="transmembrane region" description="Helical" evidence="6">
    <location>
        <begin position="32"/>
        <end position="51"/>
    </location>
</feature>
<dbReference type="GO" id="GO:0016020">
    <property type="term" value="C:membrane"/>
    <property type="evidence" value="ECO:0007669"/>
    <property type="project" value="UniProtKB-SubCell"/>
</dbReference>
<comment type="caution">
    <text evidence="7">The sequence shown here is derived from an EMBL/GenBank/DDBJ whole genome shotgun (WGS) entry which is preliminary data.</text>
</comment>
<dbReference type="PANTHER" id="PTHR11785">
    <property type="entry name" value="AMINO ACID TRANSPORTER"/>
    <property type="match status" value="1"/>
</dbReference>
<evidence type="ECO:0000256" key="1">
    <source>
        <dbReference type="ARBA" id="ARBA00004141"/>
    </source>
</evidence>
<sequence length="485" mass="51163">MTRGSSGSSAAPESSEPAGAPDRWGERLPRRLGTFSAVAVLVGSTIGSGIFRSPAVVAQDIDALLPFVLAWVVGGLVALAGALTFAELGGMFPRTGGIYVYVREAFGKLPAFLFGWAELVILRPAAYGAIAVTSAEYTWRLLGHDPGRALWIVVQPGSEPDSGLVISLAQGLAAVFIIVVGVVNYRGIRLGAIIQNVSTALKVAAILVLVGLGLALVPDALGSTGELPTRPADAPAPGTLAAFGLAMVGVLWAYDGWSDVGFVGGEIHDPARNIPRAFIGGTAIVVGLYLLITMTYLKVVPLDQMPGRPLIAADVAEALIGPVGAVFVAGAVAISTFGTLNGSMMTGPRVFFAMAEDDLFFRGLAKVHPEHGTPGGAIVLSMVLGVGFVSFQGFAELADQFVIGIWPFYALAVAAVLILRKRRPELERPYRTWGYPVVPILFLVAALYLLGNYAVRETGKFVLDVAIVLSGVPVYWLWQRRRRKD</sequence>
<feature type="transmembrane region" description="Helical" evidence="6">
    <location>
        <begin position="277"/>
        <end position="299"/>
    </location>
</feature>
<proteinExistence type="predicted"/>
<keyword evidence="8" id="KW-1185">Reference proteome</keyword>
<feature type="region of interest" description="Disordered" evidence="5">
    <location>
        <begin position="1"/>
        <end position="25"/>
    </location>
</feature>
<evidence type="ECO:0000256" key="2">
    <source>
        <dbReference type="ARBA" id="ARBA00022692"/>
    </source>
</evidence>
<feature type="transmembrane region" description="Helical" evidence="6">
    <location>
        <begin position="197"/>
        <end position="217"/>
    </location>
</feature>
<dbReference type="InterPro" id="IPR050598">
    <property type="entry name" value="AminoAcid_Transporter"/>
</dbReference>
<comment type="subcellular location">
    <subcellularLocation>
        <location evidence="1">Membrane</location>
        <topology evidence="1">Multi-pass membrane protein</topology>
    </subcellularLocation>
</comment>
<dbReference type="Pfam" id="PF13520">
    <property type="entry name" value="AA_permease_2"/>
    <property type="match status" value="1"/>
</dbReference>
<dbReference type="PIRSF" id="PIRSF006060">
    <property type="entry name" value="AA_transporter"/>
    <property type="match status" value="1"/>
</dbReference>
<gene>
    <name evidence="7" type="primary">steT_1</name>
    <name evidence="7" type="ORF">ENSA5_04550</name>
</gene>
<dbReference type="EMBL" id="PVNK01000022">
    <property type="protein sequence ID" value="PRQ05029.1"/>
    <property type="molecule type" value="Genomic_DNA"/>
</dbReference>
<dbReference type="PANTHER" id="PTHR11785:SF512">
    <property type="entry name" value="SOBREMESA, ISOFORM B"/>
    <property type="match status" value="1"/>
</dbReference>
<name>A0A2S9YIV3_9BACT</name>
<reference evidence="7 8" key="1">
    <citation type="submission" date="2018-03" db="EMBL/GenBank/DDBJ databases">
        <title>Draft Genome Sequences of the Obligatory Marine Myxobacteria Enhygromyxa salina SWB005.</title>
        <authorList>
            <person name="Poehlein A."/>
            <person name="Moghaddam J.A."/>
            <person name="Harms H."/>
            <person name="Alanjari M."/>
            <person name="Koenig G.M."/>
            <person name="Daniel R."/>
            <person name="Schaeberle T.F."/>
        </authorList>
    </citation>
    <scope>NUCLEOTIDE SEQUENCE [LARGE SCALE GENOMIC DNA]</scope>
    <source>
        <strain evidence="7 8">SWB005</strain>
    </source>
</reference>
<feature type="transmembrane region" description="Helical" evidence="6">
    <location>
        <begin position="401"/>
        <end position="420"/>
    </location>
</feature>
<feature type="transmembrane region" description="Helical" evidence="6">
    <location>
        <begin position="376"/>
        <end position="395"/>
    </location>
</feature>
<accession>A0A2S9YIV3</accession>